<name>A0A812M2Z5_9DINO</name>
<feature type="transmembrane region" description="Helical" evidence="1">
    <location>
        <begin position="149"/>
        <end position="168"/>
    </location>
</feature>
<evidence type="ECO:0000313" key="3">
    <source>
        <dbReference type="Proteomes" id="UP000604046"/>
    </source>
</evidence>
<keyword evidence="3" id="KW-1185">Reference proteome</keyword>
<feature type="transmembrane region" description="Helical" evidence="1">
    <location>
        <begin position="237"/>
        <end position="258"/>
    </location>
</feature>
<dbReference type="Proteomes" id="UP000604046">
    <property type="component" value="Unassembled WGS sequence"/>
</dbReference>
<protein>
    <submittedName>
        <fullName evidence="2">Uncharacterized protein</fullName>
    </submittedName>
</protein>
<reference evidence="2" key="1">
    <citation type="submission" date="2021-02" db="EMBL/GenBank/DDBJ databases">
        <authorList>
            <person name="Dougan E. K."/>
            <person name="Rhodes N."/>
            <person name="Thang M."/>
            <person name="Chan C."/>
        </authorList>
    </citation>
    <scope>NUCLEOTIDE SEQUENCE</scope>
</reference>
<keyword evidence="1" id="KW-1133">Transmembrane helix</keyword>
<evidence type="ECO:0000256" key="1">
    <source>
        <dbReference type="SAM" id="Phobius"/>
    </source>
</evidence>
<gene>
    <name evidence="2" type="ORF">SNAT2548_LOCUS13061</name>
</gene>
<organism evidence="2 3">
    <name type="scientific">Symbiodinium natans</name>
    <dbReference type="NCBI Taxonomy" id="878477"/>
    <lineage>
        <taxon>Eukaryota</taxon>
        <taxon>Sar</taxon>
        <taxon>Alveolata</taxon>
        <taxon>Dinophyceae</taxon>
        <taxon>Suessiales</taxon>
        <taxon>Symbiodiniaceae</taxon>
        <taxon>Symbiodinium</taxon>
    </lineage>
</organism>
<evidence type="ECO:0000313" key="2">
    <source>
        <dbReference type="EMBL" id="CAE7255802.1"/>
    </source>
</evidence>
<comment type="caution">
    <text evidence="2">The sequence shown here is derived from an EMBL/GenBank/DDBJ whole genome shotgun (WGS) entry which is preliminary data.</text>
</comment>
<keyword evidence="1" id="KW-0472">Membrane</keyword>
<proteinExistence type="predicted"/>
<dbReference type="AlphaFoldDB" id="A0A812M2Z5"/>
<dbReference type="EMBL" id="CAJNDS010001335">
    <property type="protein sequence ID" value="CAE7255802.1"/>
    <property type="molecule type" value="Genomic_DNA"/>
</dbReference>
<feature type="transmembrane region" description="Helical" evidence="1">
    <location>
        <begin position="111"/>
        <end position="129"/>
    </location>
</feature>
<feature type="transmembrane region" description="Helical" evidence="1">
    <location>
        <begin position="264"/>
        <end position="290"/>
    </location>
</feature>
<accession>A0A812M2Z5</accession>
<keyword evidence="1" id="KW-0812">Transmembrane</keyword>
<sequence length="326" mass="36857">MFRCRHAHSDPHMLREAYSLYKLHRKMKAGAHESLVRHLRRMRECGSWALSDNSTGDNSKGAPRPAFFDQFTSVYRNCFGEGALPLDVLAEQLLIGWPSTPSMLDKVISGVRWLLCFAALVLACVAALAPDFLRDRELNFRLPENGWCQVVSIVFMFYACRFNILLFYSGPSSMMSLLAEMADAYRIFESMLMGPNAAAGQGCPYVRVGSVKDIGAWYELYSFFIASSQRRKFSAEVGLGINVLLVLTMSGMLAWYAMDPNWKPGVLFCEALVVLVSFLLFSLPPLFVGLRANMLRRHMWICCGGMRQSRVRTCFAFRTTRSMPRA</sequence>